<feature type="compositionally biased region" description="Low complexity" evidence="1">
    <location>
        <begin position="651"/>
        <end position="661"/>
    </location>
</feature>
<proteinExistence type="predicted"/>
<dbReference type="SMART" id="SM01349">
    <property type="entry name" value="TOG"/>
    <property type="match status" value="1"/>
</dbReference>
<feature type="compositionally biased region" description="Basic residues" evidence="1">
    <location>
        <begin position="931"/>
        <end position="1016"/>
    </location>
</feature>
<feature type="compositionally biased region" description="Basic residues" evidence="1">
    <location>
        <begin position="558"/>
        <end position="568"/>
    </location>
</feature>
<feature type="region of interest" description="Disordered" evidence="1">
    <location>
        <begin position="523"/>
        <end position="1058"/>
    </location>
</feature>
<feature type="compositionally biased region" description="Basic residues" evidence="1">
    <location>
        <begin position="584"/>
        <end position="615"/>
    </location>
</feature>
<evidence type="ECO:0000259" key="2">
    <source>
        <dbReference type="SMART" id="SM01349"/>
    </source>
</evidence>
<protein>
    <submittedName>
        <fullName evidence="3">Clip-associating protein</fullName>
    </submittedName>
</protein>
<feature type="compositionally biased region" description="Basic and acidic residues" evidence="1">
    <location>
        <begin position="804"/>
        <end position="839"/>
    </location>
</feature>
<dbReference type="EMBL" id="JAOAOG010000172">
    <property type="protein sequence ID" value="KAJ6243166.1"/>
    <property type="molecule type" value="Genomic_DNA"/>
</dbReference>
<feature type="compositionally biased region" description="Acidic residues" evidence="1">
    <location>
        <begin position="840"/>
        <end position="854"/>
    </location>
</feature>
<accession>A0ABQ8YF00</accession>
<evidence type="ECO:0000313" key="4">
    <source>
        <dbReference type="Proteomes" id="UP001150062"/>
    </source>
</evidence>
<feature type="compositionally biased region" description="Low complexity" evidence="1">
    <location>
        <begin position="921"/>
        <end position="930"/>
    </location>
</feature>
<dbReference type="PANTHER" id="PTHR21567">
    <property type="entry name" value="CLASP"/>
    <property type="match status" value="1"/>
</dbReference>
<feature type="domain" description="TOG" evidence="2">
    <location>
        <begin position="294"/>
        <end position="529"/>
    </location>
</feature>
<keyword evidence="4" id="KW-1185">Reference proteome</keyword>
<dbReference type="InterPro" id="IPR016024">
    <property type="entry name" value="ARM-type_fold"/>
</dbReference>
<organism evidence="3 4">
    <name type="scientific">Anaeramoeba flamelloides</name>
    <dbReference type="NCBI Taxonomy" id="1746091"/>
    <lineage>
        <taxon>Eukaryota</taxon>
        <taxon>Metamonada</taxon>
        <taxon>Anaeramoebidae</taxon>
        <taxon>Anaeramoeba</taxon>
    </lineage>
</organism>
<feature type="compositionally biased region" description="Acidic residues" evidence="1">
    <location>
        <begin position="664"/>
        <end position="702"/>
    </location>
</feature>
<dbReference type="Pfam" id="PF12348">
    <property type="entry name" value="CLASP_N"/>
    <property type="match status" value="1"/>
</dbReference>
<gene>
    <name evidence="3" type="ORF">M0813_22304</name>
</gene>
<feature type="compositionally biased region" description="Basic and acidic residues" evidence="1">
    <location>
        <begin position="869"/>
        <end position="879"/>
    </location>
</feature>
<feature type="compositionally biased region" description="Basic and acidic residues" evidence="1">
    <location>
        <begin position="886"/>
        <end position="920"/>
    </location>
</feature>
<feature type="compositionally biased region" description="Acidic residues" evidence="1">
    <location>
        <begin position="786"/>
        <end position="803"/>
    </location>
</feature>
<feature type="compositionally biased region" description="Basic and acidic residues" evidence="1">
    <location>
        <begin position="244"/>
        <end position="253"/>
    </location>
</feature>
<dbReference type="PANTHER" id="PTHR21567:SF9">
    <property type="entry name" value="CLIP-ASSOCIATING PROTEIN"/>
    <property type="match status" value="1"/>
</dbReference>
<feature type="compositionally biased region" description="Acidic residues" evidence="1">
    <location>
        <begin position="712"/>
        <end position="762"/>
    </location>
</feature>
<comment type="caution">
    <text evidence="3">The sequence shown here is derived from an EMBL/GenBank/DDBJ whole genome shotgun (WGS) entry which is preliminary data.</text>
</comment>
<dbReference type="Gene3D" id="1.25.10.10">
    <property type="entry name" value="Leucine-rich Repeat Variant"/>
    <property type="match status" value="1"/>
</dbReference>
<dbReference type="InterPro" id="IPR024395">
    <property type="entry name" value="CLASP_N_dom"/>
</dbReference>
<reference evidence="3" key="1">
    <citation type="submission" date="2022-08" db="EMBL/GenBank/DDBJ databases">
        <title>Novel sulfate-reducing endosymbionts in the free-living metamonad Anaeramoeba.</title>
        <authorList>
            <person name="Jerlstrom-Hultqvist J."/>
            <person name="Cepicka I."/>
            <person name="Gallot-Lavallee L."/>
            <person name="Salas-Leiva D."/>
            <person name="Curtis B.A."/>
            <person name="Zahonova K."/>
            <person name="Pipaliya S."/>
            <person name="Dacks J."/>
            <person name="Roger A.J."/>
        </authorList>
    </citation>
    <scope>NUCLEOTIDE SEQUENCE</scope>
    <source>
        <strain evidence="3">Schooner1</strain>
    </source>
</reference>
<dbReference type="Proteomes" id="UP001150062">
    <property type="component" value="Unassembled WGS sequence"/>
</dbReference>
<feature type="compositionally biased region" description="Basic residues" evidence="1">
    <location>
        <begin position="228"/>
        <end position="243"/>
    </location>
</feature>
<feature type="compositionally biased region" description="Basic and acidic residues" evidence="1">
    <location>
        <begin position="616"/>
        <end position="641"/>
    </location>
</feature>
<evidence type="ECO:0000313" key="3">
    <source>
        <dbReference type="EMBL" id="KAJ6243166.1"/>
    </source>
</evidence>
<dbReference type="InterPro" id="IPR011989">
    <property type="entry name" value="ARM-like"/>
</dbReference>
<feature type="compositionally biased region" description="Basic and acidic residues" evidence="1">
    <location>
        <begin position="763"/>
        <end position="785"/>
    </location>
</feature>
<name>A0ABQ8YF00_9EUKA</name>
<dbReference type="SUPFAM" id="SSF48371">
    <property type="entry name" value="ARM repeat"/>
    <property type="match status" value="1"/>
</dbReference>
<dbReference type="InterPro" id="IPR034085">
    <property type="entry name" value="TOG"/>
</dbReference>
<sequence>MNTTELKEIVLLLKSQDDSKKEKGFIKLKEQFDTLPRLTKKQIHQLLLIFNATLKNKETTIGIKKQALLQIKILLGLQKGMTAKDLIQTFKGLETLLLTTNNKQRNQISQNVFQVLDCLFVELATEEFWVHIGRWLNSKRDTLVAFALNWCKLNKFMNDLRQFLRSPVLSIVFNLTNHKNKTIIEKSKSYLLEMEKLTESIPKLKPNPQQEEISIRKIQLVHQQSHNNSHRSKKAKNRKKKSESKKGTKLEKPTKKKMNEKRLQVKNLLFTGLSDKHIQFEQESNLIAPLKITNEKQLATEIKKILKTLGDFDPELWEKRKEAMIRFEAILNGGGANYQTIFKQIKVISDYLNMQINDNRSQITRQACSLISHLARRLKNKFVYGEQKLFDDLITLAGKSKQVYSETSNYCIIDLIKYVHSPFIFRKLEYYRKNSKNPIINTKCSEYLRIILLNWEKKLFEKDNERILFLIQKNIDSSEQETRSNGRRSYWAFKKYFPSESDQLYKKFNTSVQRLIDNERKTYDSTYKSNRQRSKSPKFYTPNQKKQKKQIIDERKSKSLQKKKKIARRLNFNTATKQKEKPTKMKNKSKTLNKKALKKNTKKNIKKKIHKKKKVEIKVKEQKENERKKVDKAKNVNKVENEGAEEEEENLNNLENENNVSEESKEEEEEKEEKEENIEKEGEQEEQEPLESNGEEVNEEDVKEEKNKEIEKIEEEEENKQEEEEEEEEEEEKKDEEEEKIESNGEEGNGEEVQEDKEEEKEENNKEEENKIENEEEENKQGEEENKQEEEEEENENENENSSEENKEEKNKEIEKIEKKQENRENKQKEFIEDEKEIKGDDEEEIGKEEEVEGINEKNENNEGDNEGEENKEKNKKNDEESEQNDGTKEIVDNNKEKEENKKENKKKIENEKVENKKTETTNLKSTKSPNKMKIKRIKKKNSSPKKKSKPQKKTKIKKISTPKKNLITKKKSTPKKTPTHKKTSTPKKNLITKKKSTPKKKLTTKKKATPKKIIPKKTPTPKNQDVVMHYQKTKKKTQNDPKIIQNNQNKTPKRKLF</sequence>
<evidence type="ECO:0000256" key="1">
    <source>
        <dbReference type="SAM" id="MobiDB-lite"/>
    </source>
</evidence>
<feature type="region of interest" description="Disordered" evidence="1">
    <location>
        <begin position="222"/>
        <end position="257"/>
    </location>
</feature>